<dbReference type="Gene3D" id="2.160.20.10">
    <property type="entry name" value="Single-stranded right-handed beta-helix, Pectin lyase-like"/>
    <property type="match status" value="2"/>
</dbReference>
<feature type="region of interest" description="Disordered" evidence="4">
    <location>
        <begin position="38"/>
        <end position="77"/>
    </location>
</feature>
<keyword evidence="7" id="KW-1185">Reference proteome</keyword>
<protein>
    <submittedName>
        <fullName evidence="6">Right-handed parallel beta-helix repeat-containing protein</fullName>
    </submittedName>
</protein>
<dbReference type="Proteomes" id="UP000774570">
    <property type="component" value="Unassembled WGS sequence"/>
</dbReference>
<dbReference type="InterPro" id="IPR006626">
    <property type="entry name" value="PbH1"/>
</dbReference>
<sequence length="598" mass="61517">MPHLPRRARTFRALALPVAVAGAALAVWLHPLGGGSEPPHTAAPVAQSGRQVATSGPSAAPAAPAAPGPEALRAEPAGSVPVGSAAYPVPDGAIMVAPDGDDGAAGTPDRPLRTVAAAVAKAGRSGTVVVRGGVYHESVTIPDGSRVDVRAYPHEAVWLDGSSPVTSWRAEDGAWVSDGWTARFDASPTYTKGAQPSGDAAFQFVSPDHPMAAHPDQLWVDGAAQVQVGSRGEVRGGTFYVDEGARRLYMGSDPRGHDVRGATLSEAVTVRGAGSALRGLGVRRYATSLPQMGTVKLAAPDVTVENVVVEGSATTGVSALSSGARLHRVTSSRNGLLGVHANQADGLRLQGVRTDGNNTEHFKYAPVSGGVKVTRSRDVSIVDSVAAGNLGKGFWLDESVYDGVLLRDRAVGNADHGAVLELGAKAVVAGSVLRDNGGAGLKVNDTSDVRIRNNTLAGNLRGLWLVQDARRRGDPGADPRHPDDPAMTWRIEDVAVAANVFGAGRAGAACLLCVEDATGAHSAAELRITAAGDRFAGGGPYPLVVWPGVRGARTAYDDLDRFRRDTGQEDPGAPPLPADLAALAGRPAGDRHVGAWPS</sequence>
<gene>
    <name evidence="6" type="ORF">K1Y72_04455</name>
</gene>
<comment type="caution">
    <text evidence="6">The sequence shown here is derived from an EMBL/GenBank/DDBJ whole genome shotgun (WGS) entry which is preliminary data.</text>
</comment>
<dbReference type="InterPro" id="IPR039448">
    <property type="entry name" value="Beta_helix"/>
</dbReference>
<dbReference type="EMBL" id="JAIBOA010000002">
    <property type="protein sequence ID" value="MBW8481612.1"/>
    <property type="molecule type" value="Genomic_DNA"/>
</dbReference>
<dbReference type="PANTHER" id="PTHR40088">
    <property type="entry name" value="PECTATE LYASE (EUROFUNG)"/>
    <property type="match status" value="1"/>
</dbReference>
<organism evidence="6 7">
    <name type="scientific">Actinomadura parmotrematis</name>
    <dbReference type="NCBI Taxonomy" id="2864039"/>
    <lineage>
        <taxon>Bacteria</taxon>
        <taxon>Bacillati</taxon>
        <taxon>Actinomycetota</taxon>
        <taxon>Actinomycetes</taxon>
        <taxon>Streptosporangiales</taxon>
        <taxon>Thermomonosporaceae</taxon>
        <taxon>Actinomadura</taxon>
    </lineage>
</organism>
<comment type="subcellular location">
    <subcellularLocation>
        <location evidence="1">Secreted</location>
    </subcellularLocation>
</comment>
<keyword evidence="3" id="KW-0732">Signal</keyword>
<feature type="compositionally biased region" description="Low complexity" evidence="4">
    <location>
        <begin position="53"/>
        <end position="77"/>
    </location>
</feature>
<evidence type="ECO:0000256" key="2">
    <source>
        <dbReference type="ARBA" id="ARBA00022525"/>
    </source>
</evidence>
<evidence type="ECO:0000256" key="1">
    <source>
        <dbReference type="ARBA" id="ARBA00004613"/>
    </source>
</evidence>
<dbReference type="Pfam" id="PF13229">
    <property type="entry name" value="Beta_helix"/>
    <property type="match status" value="1"/>
</dbReference>
<name>A0ABS7FMJ4_9ACTN</name>
<feature type="domain" description="Right handed beta helix" evidence="5">
    <location>
        <begin position="302"/>
        <end position="456"/>
    </location>
</feature>
<evidence type="ECO:0000259" key="5">
    <source>
        <dbReference type="Pfam" id="PF13229"/>
    </source>
</evidence>
<dbReference type="SUPFAM" id="SSF51126">
    <property type="entry name" value="Pectin lyase-like"/>
    <property type="match status" value="1"/>
</dbReference>
<dbReference type="InterPro" id="IPR052052">
    <property type="entry name" value="Polysaccharide_Lyase_9"/>
</dbReference>
<evidence type="ECO:0000313" key="6">
    <source>
        <dbReference type="EMBL" id="MBW8481612.1"/>
    </source>
</evidence>
<dbReference type="InterPro" id="IPR011050">
    <property type="entry name" value="Pectin_lyase_fold/virulence"/>
</dbReference>
<dbReference type="InterPro" id="IPR012334">
    <property type="entry name" value="Pectin_lyas_fold"/>
</dbReference>
<proteinExistence type="predicted"/>
<dbReference type="SMART" id="SM00710">
    <property type="entry name" value="PbH1"/>
    <property type="match status" value="5"/>
</dbReference>
<evidence type="ECO:0000256" key="3">
    <source>
        <dbReference type="ARBA" id="ARBA00022729"/>
    </source>
</evidence>
<reference evidence="6 7" key="1">
    <citation type="submission" date="2021-07" db="EMBL/GenBank/DDBJ databases">
        <title>Actinomadura sp. PM05-2 isolated from lichen.</title>
        <authorList>
            <person name="Somphong A."/>
            <person name="Phongsopitanun W."/>
            <person name="Tanasupawat S."/>
            <person name="Peongsungnone V."/>
        </authorList>
    </citation>
    <scope>NUCLEOTIDE SEQUENCE [LARGE SCALE GENOMIC DNA]</scope>
    <source>
        <strain evidence="6 7">PM05-2</strain>
    </source>
</reference>
<dbReference type="RefSeq" id="WP_220163439.1">
    <property type="nucleotide sequence ID" value="NZ_JAIBOA010000002.1"/>
</dbReference>
<evidence type="ECO:0000313" key="7">
    <source>
        <dbReference type="Proteomes" id="UP000774570"/>
    </source>
</evidence>
<keyword evidence="2" id="KW-0964">Secreted</keyword>
<evidence type="ECO:0000256" key="4">
    <source>
        <dbReference type="SAM" id="MobiDB-lite"/>
    </source>
</evidence>
<accession>A0ABS7FMJ4</accession>
<dbReference type="PANTHER" id="PTHR40088:SF2">
    <property type="entry name" value="SECRETED SUGAR HYDROLASE"/>
    <property type="match status" value="1"/>
</dbReference>